<evidence type="ECO:0008006" key="6">
    <source>
        <dbReference type="Google" id="ProtNLM"/>
    </source>
</evidence>
<evidence type="ECO:0000313" key="4">
    <source>
        <dbReference type="EMBL" id="CAL7947872.1"/>
    </source>
</evidence>
<reference evidence="4 5" key="1">
    <citation type="submission" date="2024-08" db="EMBL/GenBank/DDBJ databases">
        <authorList>
            <person name="Will J Nash"/>
            <person name="Angela Man"/>
            <person name="Seanna McTaggart"/>
            <person name="Kendall Baker"/>
            <person name="Tom Barker"/>
            <person name="Leah Catchpole"/>
            <person name="Alex Durrant"/>
            <person name="Karim Gharbi"/>
            <person name="Naomi Irish"/>
            <person name="Gemy Kaithakottil"/>
            <person name="Debby Ku"/>
            <person name="Aaliyah Providence"/>
            <person name="Felix Shaw"/>
            <person name="David Swarbreck"/>
            <person name="Chris Watkins"/>
            <person name="Ann M. McCartney"/>
            <person name="Giulio Formenti"/>
            <person name="Alice Mouton"/>
            <person name="Noel Vella"/>
            <person name="Bjorn M von Reumont"/>
            <person name="Adriana Vella"/>
            <person name="Wilfried Haerty"/>
        </authorList>
    </citation>
    <scope>NUCLEOTIDE SEQUENCE [LARGE SCALE GENOMIC DNA]</scope>
</reference>
<evidence type="ECO:0000256" key="2">
    <source>
        <dbReference type="ARBA" id="ARBA00006484"/>
    </source>
</evidence>
<dbReference type="PRINTS" id="PR00081">
    <property type="entry name" value="GDHRDH"/>
</dbReference>
<dbReference type="InterPro" id="IPR020904">
    <property type="entry name" value="Sc_DH/Rdtase_CS"/>
</dbReference>
<sequence length="263" mass="28476">MLCKKYFTNSPIRSEVRAPSYIMRLKHSAGSGIGREICRVLARQGAKVIGTDRSLKSVQETIASLSGSEHLALNVEVSNEQNIKEAFKQVISKYATPPTIVVNSAGITRDQFILNLTNQEFDEVLDVNLKGTFYIIKTAVKEMIDADVNKGASIINISSITGNLGNIGQANYAASKAGVIALTKTAALEFGQFGVRVNTVLPGFIETPMTETVPENVKRIFLKKIALQRTGKPEEVAEVVTFLASNKSSYVNGTSIEVTGGIY</sequence>
<evidence type="ECO:0000256" key="1">
    <source>
        <dbReference type="ARBA" id="ARBA00005194"/>
    </source>
</evidence>
<protein>
    <recommendedName>
        <fullName evidence="6">Estradiol 17-beta-dehydrogenase 8</fullName>
    </recommendedName>
</protein>
<gene>
    <name evidence="4" type="ORF">XYLVIOL_LOCUS8560</name>
</gene>
<dbReference type="SUPFAM" id="SSF51735">
    <property type="entry name" value="NAD(P)-binding Rossmann-fold domains"/>
    <property type="match status" value="1"/>
</dbReference>
<comment type="pathway">
    <text evidence="1">Lipid metabolism; fatty acid biosynthesis.</text>
</comment>
<accession>A0ABP1P6G2</accession>
<proteinExistence type="inferred from homology"/>
<organism evidence="4 5">
    <name type="scientific">Xylocopa violacea</name>
    <name type="common">Violet carpenter bee</name>
    <name type="synonym">Apis violacea</name>
    <dbReference type="NCBI Taxonomy" id="135666"/>
    <lineage>
        <taxon>Eukaryota</taxon>
        <taxon>Metazoa</taxon>
        <taxon>Ecdysozoa</taxon>
        <taxon>Arthropoda</taxon>
        <taxon>Hexapoda</taxon>
        <taxon>Insecta</taxon>
        <taxon>Pterygota</taxon>
        <taxon>Neoptera</taxon>
        <taxon>Endopterygota</taxon>
        <taxon>Hymenoptera</taxon>
        <taxon>Apocrita</taxon>
        <taxon>Aculeata</taxon>
        <taxon>Apoidea</taxon>
        <taxon>Anthophila</taxon>
        <taxon>Apidae</taxon>
        <taxon>Xylocopa</taxon>
        <taxon>Xylocopa</taxon>
    </lineage>
</organism>
<dbReference type="Gene3D" id="3.40.50.720">
    <property type="entry name" value="NAD(P)-binding Rossmann-like Domain"/>
    <property type="match status" value="1"/>
</dbReference>
<comment type="similarity">
    <text evidence="2">Belongs to the short-chain dehydrogenases/reductases (SDR) family.</text>
</comment>
<comment type="caution">
    <text evidence="4">The sequence shown here is derived from an EMBL/GenBank/DDBJ whole genome shotgun (WGS) entry which is preliminary data.</text>
</comment>
<dbReference type="PANTHER" id="PTHR42760:SF83">
    <property type="entry name" value="(3R)-3-HYDROXYACYL-COA DEHYDROGENASE"/>
    <property type="match status" value="1"/>
</dbReference>
<dbReference type="Pfam" id="PF13561">
    <property type="entry name" value="adh_short_C2"/>
    <property type="match status" value="1"/>
</dbReference>
<dbReference type="PRINTS" id="PR00080">
    <property type="entry name" value="SDRFAMILY"/>
</dbReference>
<dbReference type="PANTHER" id="PTHR42760">
    <property type="entry name" value="SHORT-CHAIN DEHYDROGENASES/REDUCTASES FAMILY MEMBER"/>
    <property type="match status" value="1"/>
</dbReference>
<dbReference type="PROSITE" id="PS00061">
    <property type="entry name" value="ADH_SHORT"/>
    <property type="match status" value="1"/>
</dbReference>
<keyword evidence="3" id="KW-0560">Oxidoreductase</keyword>
<evidence type="ECO:0000256" key="3">
    <source>
        <dbReference type="ARBA" id="ARBA00023002"/>
    </source>
</evidence>
<dbReference type="Proteomes" id="UP001642520">
    <property type="component" value="Unassembled WGS sequence"/>
</dbReference>
<name>A0ABP1P6G2_XYLVO</name>
<keyword evidence="5" id="KW-1185">Reference proteome</keyword>
<dbReference type="EMBL" id="CAXAJV020001296">
    <property type="protein sequence ID" value="CAL7947872.1"/>
    <property type="molecule type" value="Genomic_DNA"/>
</dbReference>
<dbReference type="InterPro" id="IPR036291">
    <property type="entry name" value="NAD(P)-bd_dom_sf"/>
</dbReference>
<dbReference type="InterPro" id="IPR002347">
    <property type="entry name" value="SDR_fam"/>
</dbReference>
<evidence type="ECO:0000313" key="5">
    <source>
        <dbReference type="Proteomes" id="UP001642520"/>
    </source>
</evidence>